<dbReference type="Pfam" id="PF08393">
    <property type="entry name" value="DHC_N2"/>
    <property type="match status" value="1"/>
</dbReference>
<dbReference type="PANTHER" id="PTHR46532:SF4">
    <property type="entry name" value="AAA+ ATPASE DOMAIN-CONTAINING PROTEIN"/>
    <property type="match status" value="1"/>
</dbReference>
<comment type="similarity">
    <text evidence="1">Belongs to the dynein heavy chain family.</text>
</comment>
<organism evidence="4 5">
    <name type="scientific">Prorocentrum cordatum</name>
    <dbReference type="NCBI Taxonomy" id="2364126"/>
    <lineage>
        <taxon>Eukaryota</taxon>
        <taxon>Sar</taxon>
        <taxon>Alveolata</taxon>
        <taxon>Dinophyceae</taxon>
        <taxon>Prorocentrales</taxon>
        <taxon>Prorocentraceae</taxon>
        <taxon>Prorocentrum</taxon>
    </lineage>
</organism>
<keyword evidence="5" id="KW-1185">Reference proteome</keyword>
<evidence type="ECO:0000313" key="4">
    <source>
        <dbReference type="EMBL" id="CAK0878752.1"/>
    </source>
</evidence>
<dbReference type="Gene3D" id="1.10.287.2620">
    <property type="match status" value="1"/>
</dbReference>
<feature type="domain" description="Dynein heavy chain tail" evidence="2">
    <location>
        <begin position="12"/>
        <end position="109"/>
    </location>
</feature>
<dbReference type="Pfam" id="PF08385">
    <property type="entry name" value="DHC_N1"/>
    <property type="match status" value="1"/>
</dbReference>
<dbReference type="InterPro" id="IPR042228">
    <property type="entry name" value="Dynein_linker_3"/>
</dbReference>
<gene>
    <name evidence="4" type="ORF">PCOR1329_LOCUS62392</name>
</gene>
<evidence type="ECO:0000259" key="3">
    <source>
        <dbReference type="Pfam" id="PF08393"/>
    </source>
</evidence>
<evidence type="ECO:0008006" key="6">
    <source>
        <dbReference type="Google" id="ProtNLM"/>
    </source>
</evidence>
<name>A0ABN9VYJ3_9DINO</name>
<evidence type="ECO:0000256" key="1">
    <source>
        <dbReference type="ARBA" id="ARBA00008887"/>
    </source>
</evidence>
<dbReference type="Proteomes" id="UP001189429">
    <property type="component" value="Unassembled WGS sequence"/>
</dbReference>
<dbReference type="InterPro" id="IPR013602">
    <property type="entry name" value="Dynein_heavy_linker"/>
</dbReference>
<dbReference type="InterPro" id="IPR026983">
    <property type="entry name" value="DHC"/>
</dbReference>
<dbReference type="PANTHER" id="PTHR46532">
    <property type="entry name" value="MALE FERTILITY FACTOR KL5"/>
    <property type="match status" value="1"/>
</dbReference>
<protein>
    <recommendedName>
        <fullName evidence="6">Dynein heavy chain</fullName>
    </recommendedName>
</protein>
<comment type="caution">
    <text evidence="4">The sequence shown here is derived from an EMBL/GenBank/DDBJ whole genome shotgun (WGS) entry which is preliminary data.</text>
</comment>
<dbReference type="Gene3D" id="3.20.180.20">
    <property type="entry name" value="Dynein heavy chain, N-terminal domain 2"/>
    <property type="match status" value="1"/>
</dbReference>
<dbReference type="EMBL" id="CAUYUJ010017879">
    <property type="protein sequence ID" value="CAK0878752.1"/>
    <property type="molecule type" value="Genomic_DNA"/>
</dbReference>
<dbReference type="InterPro" id="IPR042222">
    <property type="entry name" value="Dynein_2_N"/>
</dbReference>
<accession>A0ABN9VYJ3</accession>
<reference evidence="4" key="1">
    <citation type="submission" date="2023-10" db="EMBL/GenBank/DDBJ databases">
        <authorList>
            <person name="Chen Y."/>
            <person name="Shah S."/>
            <person name="Dougan E. K."/>
            <person name="Thang M."/>
            <person name="Chan C."/>
        </authorList>
    </citation>
    <scope>NUCLEOTIDE SEQUENCE [LARGE SCALE GENOMIC DNA]</scope>
</reference>
<dbReference type="Gene3D" id="1.20.58.1120">
    <property type="match status" value="1"/>
</dbReference>
<feature type="domain" description="Dynein heavy chain linker" evidence="3">
    <location>
        <begin position="579"/>
        <end position="977"/>
    </location>
</feature>
<dbReference type="Gene3D" id="1.20.140.100">
    <property type="entry name" value="Dynein heavy chain, N-terminal domain 2"/>
    <property type="match status" value="1"/>
</dbReference>
<dbReference type="InterPro" id="IPR013594">
    <property type="entry name" value="Dynein_heavy_tail"/>
</dbReference>
<evidence type="ECO:0000313" key="5">
    <source>
        <dbReference type="Proteomes" id="UP001189429"/>
    </source>
</evidence>
<evidence type="ECO:0000259" key="2">
    <source>
        <dbReference type="Pfam" id="PF08385"/>
    </source>
</evidence>
<proteinExistence type="inferred from homology"/>
<sequence>MRIFDVQQSYQNFVLLVNYDEQIITLFKEVRNLQALHHRVPYAVKVTSDEAKQNYPIAMTLQEATRTYMQTCAQISGTTAPMMASAQQNVQQLIEDMLKLKWDSEKIDSHTRKLSEDVFKFQQKFMELESMANQMDRLVQSLDDIDVCNNIEAPEQLRKKFEEMQKLIDDMNLQSFSNMNNWVEGLNKAIEQRLLRLMHKLIEEWLKQFKSPEPNNVLIPEELQALSIHEIRIQSHVLSLEPQKEFATGMWTRQFHDCLGMVCNLPLLQAARFDAFQRRSNSQATTFKGLFGLIDEGTLQNAYDSIATTIQQMEDYVNSWLQYQALWEISISHVLTRLGDDLEKWTTLLQEIKFFSSRFDTGDSVISFGPISVDNAKVQSKVKGKYDQFQLDILSEFGERVRESMSKFYRMVNEGRTQLEKADAGSDLTNTCMAVLRVKGKVPEWRNTLEGMQKAQKLLDRQRYQFPDDWMPIEQIEGEWQAFNQILDRRDRVLDKELPKLKTVLLQKEKTIDEEMTMLYAEWAAQKPVQGTIKPSHAMEVIKMFEDRISKVKVEFEQIVAVKQSLQMEVGNSDALAPLLEEMANLRNVWSEINTVYAKVENLRDTPWQAVQPKKIRAQLDEFLTSLKNMPSKLRQYEAFDHIQAELQGQIKLNMLISDLKTDSLKDRHWKVIMQTLKISVGLNEMTLGHMWDANLDKHQQAMKEVLARAQGEMGLEEFLREVRECWTNYSLELVPFKSKCRLIKGWDDLFAQLDEHLQSVQSMKMSPFFKSFEEEGALWDTRLNNIRIVFDLWMDVQRRWIYLEGIFCSSADIQQLLPNEFGRFKTIDTEFTGLMKKVAAKPKVLDVAGIEGVQKQLERLSDMLTAVQKALGDYLEKQRSQFARFYFVGDEDLLEMIGNSRDVGAVSRHLAKMFAGLSQINTEADDADVLKSMASREGEVVDFVRPIKISEDPPINKWLSKVETNMQASLGEHLNNSMVELEQVFDKEGQVVEAPMMKWVAQYPCQVLLMAILADWCQKVEAALNSGGCSELESVVPRCVAQLTFMAEKVITNVTKDVRQKLAQMITEVVHQRDVSRQLVKDSVSSARNFQWLQLMRMYFNPKEDDMLKKLTICMADATFYYGFEGARWRVLELQTSWCRRR</sequence>